<proteinExistence type="predicted"/>
<protein>
    <submittedName>
        <fullName evidence="2">ABC transporter substrate-binding protein</fullName>
    </submittedName>
</protein>
<dbReference type="EMBL" id="DURU01000100">
    <property type="protein sequence ID" value="HHZ04535.1"/>
    <property type="molecule type" value="Genomic_DNA"/>
</dbReference>
<dbReference type="Gene3D" id="3.40.190.100">
    <property type="entry name" value="Glycine betaine-binding periplasmic protein, domain 2"/>
    <property type="match status" value="1"/>
</dbReference>
<evidence type="ECO:0000259" key="1">
    <source>
        <dbReference type="Pfam" id="PF04069"/>
    </source>
</evidence>
<dbReference type="CDD" id="cd13641">
    <property type="entry name" value="PBP2_HisX_like"/>
    <property type="match status" value="1"/>
</dbReference>
<gene>
    <name evidence="2" type="ORF">GX397_05685</name>
</gene>
<comment type="caution">
    <text evidence="2">The sequence shown here is derived from an EMBL/GenBank/DDBJ whole genome shotgun (WGS) entry which is preliminary data.</text>
</comment>
<dbReference type="InterPro" id="IPR007210">
    <property type="entry name" value="ABC_Gly_betaine_transp_sub-bd"/>
</dbReference>
<feature type="domain" description="ABC-type glycine betaine transport system substrate-binding" evidence="1">
    <location>
        <begin position="33"/>
        <end position="314"/>
    </location>
</feature>
<accession>A0A7V6ZEK5</accession>
<dbReference type="Gene3D" id="3.40.190.10">
    <property type="entry name" value="Periplasmic binding protein-like II"/>
    <property type="match status" value="1"/>
</dbReference>
<evidence type="ECO:0000313" key="3">
    <source>
        <dbReference type="Proteomes" id="UP000525027"/>
    </source>
</evidence>
<reference evidence="2 3" key="1">
    <citation type="journal article" date="2020" name="Biotechnol. Biofuels">
        <title>New insights from the biogas microbiome by comprehensive genome-resolved metagenomics of nearly 1600 species originating from multiple anaerobic digesters.</title>
        <authorList>
            <person name="Campanaro S."/>
            <person name="Treu L."/>
            <person name="Rodriguez-R L.M."/>
            <person name="Kovalovszki A."/>
            <person name="Ziels R.M."/>
            <person name="Maus I."/>
            <person name="Zhu X."/>
            <person name="Kougias P.G."/>
            <person name="Basile A."/>
            <person name="Luo G."/>
            <person name="Schluter A."/>
            <person name="Konstantinidis K.T."/>
            <person name="Angelidaki I."/>
        </authorList>
    </citation>
    <scope>NUCLEOTIDE SEQUENCE [LARGE SCALE GENOMIC DNA]</scope>
    <source>
        <strain evidence="2">AS25fmACSIPFO_94</strain>
    </source>
</reference>
<name>A0A7V6ZEK5_9BACT</name>
<dbReference type="GO" id="GO:0043190">
    <property type="term" value="C:ATP-binding cassette (ABC) transporter complex"/>
    <property type="evidence" value="ECO:0007669"/>
    <property type="project" value="InterPro"/>
</dbReference>
<dbReference type="GO" id="GO:0022857">
    <property type="term" value="F:transmembrane transporter activity"/>
    <property type="evidence" value="ECO:0007669"/>
    <property type="project" value="InterPro"/>
</dbReference>
<dbReference type="Proteomes" id="UP000525027">
    <property type="component" value="Unassembled WGS sequence"/>
</dbReference>
<dbReference type="AlphaFoldDB" id="A0A7V6ZEK5"/>
<dbReference type="RefSeq" id="WP_273002968.1">
    <property type="nucleotide sequence ID" value="NZ_DURU01000100.1"/>
</dbReference>
<organism evidence="2 3">
    <name type="scientific">Acetomicrobium hydrogeniformans</name>
    <dbReference type="NCBI Taxonomy" id="649746"/>
    <lineage>
        <taxon>Bacteria</taxon>
        <taxon>Thermotogati</taxon>
        <taxon>Synergistota</taxon>
        <taxon>Synergistia</taxon>
        <taxon>Synergistales</taxon>
        <taxon>Acetomicrobiaceae</taxon>
        <taxon>Acetomicrobium</taxon>
    </lineage>
</organism>
<dbReference type="Pfam" id="PF04069">
    <property type="entry name" value="OpuAC"/>
    <property type="match status" value="1"/>
</dbReference>
<sequence length="345" mass="39384">MFKRAITVLTVVVVVVCFTFLLSSPAISFAKAKSITFGDFSWDSVQIHNRIAGYVLEKAYGYRVSYSFGESLPLLLGMARGDVDVSMEIWSDNIEAWGKYVESGECLDLGPTYSDAGQGWYVPTYVIKGDPERGIKPMAPDLKSIEDLPKYWELFKDPENPNKGRFYNGPTGWVVSSINMEKLKSYGLDKYYQSFEPGSDAALSTAIVSAYRKGEPIFFYYWEPTPILGLFDMTKIEEPPYDINLWNEENGYRCDFPKSKVHVGASAKLLQKDPFVISFLANYEATIEQTNEALAYMWQNEVRPKDAAIWFLKKFPEQWEQWFPISGDPHIDKLKEALDKEVVKE</sequence>
<evidence type="ECO:0000313" key="2">
    <source>
        <dbReference type="EMBL" id="HHZ04535.1"/>
    </source>
</evidence>
<dbReference type="SUPFAM" id="SSF53850">
    <property type="entry name" value="Periplasmic binding protein-like II"/>
    <property type="match status" value="1"/>
</dbReference>